<feature type="domain" description="Zn(2)-C6 fungal-type" evidence="4">
    <location>
        <begin position="8"/>
        <end position="37"/>
    </location>
</feature>
<dbReference type="CDD" id="cd12148">
    <property type="entry name" value="fungal_TF_MHR"/>
    <property type="match status" value="1"/>
</dbReference>
<feature type="compositionally biased region" description="Polar residues" evidence="3">
    <location>
        <begin position="572"/>
        <end position="584"/>
    </location>
</feature>
<feature type="compositionally biased region" description="Basic residues" evidence="3">
    <location>
        <begin position="594"/>
        <end position="604"/>
    </location>
</feature>
<evidence type="ECO:0000256" key="1">
    <source>
        <dbReference type="ARBA" id="ARBA00022723"/>
    </source>
</evidence>
<dbReference type="SMART" id="SM00906">
    <property type="entry name" value="Fungal_trans"/>
    <property type="match status" value="1"/>
</dbReference>
<sequence length="719" mass="81012">MSQAVKRACDACHRRKVKCDGINPCRNCASAQLTCTYNAIPQKKGPKGSRAKVISELRETQRQTSLSAKVQSRLNGINNPPCSPTLSPTPGLLASEMAKECIEFFFANMYPIMPILHRQRLEQQTMYLDQNPDAYCLVTSLCAWMMFQPGMNVPGADPLLEHLPGANIASGMVLIEETIRVRKGYEYQESPTLYSLCTSYFLFCSHYALDLHDKAWFYLREATTLAHIVGMNKEETYLQYDNIEASRRRRLYWLLFVTERAYALQRGRPLTLQATISLPTMTDDPTDPLAPQLNAYLLLVNLFRPFDDMFVSIWNKTRNESSSYLSTLQKQFSDMIPPYMNVQDSDLRANQQWLKTITWHLNMQHGCVPQGSQDQMQLQYPIDMTRDLMSMTSQFQTQSTELLGTPLVAKLLEISSALIDVLSILPSSGDPFSMGPREQLNSLLQLLSVLRNGDHGFLPLLLSKVHDVLPRLANPILQRAPENACMQNIDIFDGFGNAGMAQPPMMTDFKTEPYTPGSMQHIQDIGTDSSHSNNGDDMKSPFPIVSSPPVMSPGVDYHNSEFNSIPDIMSPMGQSSQQSFNQPAPMNPQQPHLQHQHQHQHHGLSHGINQNHSMGTMQTDMHANLSHGLNQPANMSGMSQQQSLPQNPQFSMMNNMLHRQPPQRTNSFMMHPQHQHQPSQIPRTVGDFHALQRANSESVSMNSLGLGHMNPEVDFSGLR</sequence>
<evidence type="ECO:0000313" key="5">
    <source>
        <dbReference type="EMBL" id="KAK6951728.1"/>
    </source>
</evidence>
<dbReference type="Pfam" id="PF00172">
    <property type="entry name" value="Zn_clus"/>
    <property type="match status" value="1"/>
</dbReference>
<dbReference type="GO" id="GO:0008270">
    <property type="term" value="F:zinc ion binding"/>
    <property type="evidence" value="ECO:0007669"/>
    <property type="project" value="InterPro"/>
</dbReference>
<evidence type="ECO:0000256" key="2">
    <source>
        <dbReference type="ARBA" id="ARBA00023242"/>
    </source>
</evidence>
<feature type="region of interest" description="Disordered" evidence="3">
    <location>
        <begin position="571"/>
        <end position="608"/>
    </location>
</feature>
<protein>
    <recommendedName>
        <fullName evidence="4">Zn(2)-C6 fungal-type domain-containing protein</fullName>
    </recommendedName>
</protein>
<dbReference type="InterPro" id="IPR050797">
    <property type="entry name" value="Carb_Metab_Trans_Reg"/>
</dbReference>
<evidence type="ECO:0000259" key="4">
    <source>
        <dbReference type="PROSITE" id="PS50048"/>
    </source>
</evidence>
<dbReference type="AlphaFoldDB" id="A0AAX6MG94"/>
<keyword evidence="6" id="KW-1185">Reference proteome</keyword>
<dbReference type="PANTHER" id="PTHR31668:SF20">
    <property type="entry name" value="ZN(II)2CYS6 TRANSCRIPTION FACTOR (EUROFUNG)"/>
    <property type="match status" value="1"/>
</dbReference>
<dbReference type="EMBL" id="JBANMG010000006">
    <property type="protein sequence ID" value="KAK6951728.1"/>
    <property type="molecule type" value="Genomic_DNA"/>
</dbReference>
<dbReference type="InterPro" id="IPR007219">
    <property type="entry name" value="XnlR_reg_dom"/>
</dbReference>
<dbReference type="PROSITE" id="PS00463">
    <property type="entry name" value="ZN2_CY6_FUNGAL_1"/>
    <property type="match status" value="1"/>
</dbReference>
<dbReference type="InterPro" id="IPR001138">
    <property type="entry name" value="Zn2Cys6_DnaBD"/>
</dbReference>
<dbReference type="SMART" id="SM00066">
    <property type="entry name" value="GAL4"/>
    <property type="match status" value="1"/>
</dbReference>
<name>A0AAX6MG94_9PEZI</name>
<dbReference type="CDD" id="cd00067">
    <property type="entry name" value="GAL4"/>
    <property type="match status" value="1"/>
</dbReference>
<dbReference type="Proteomes" id="UP001369815">
    <property type="component" value="Unassembled WGS sequence"/>
</dbReference>
<dbReference type="GO" id="GO:0000981">
    <property type="term" value="F:DNA-binding transcription factor activity, RNA polymerase II-specific"/>
    <property type="evidence" value="ECO:0007669"/>
    <property type="project" value="InterPro"/>
</dbReference>
<proteinExistence type="predicted"/>
<dbReference type="Gene3D" id="4.10.240.10">
    <property type="entry name" value="Zn(2)-C6 fungal-type DNA-binding domain"/>
    <property type="match status" value="1"/>
</dbReference>
<dbReference type="GO" id="GO:0006351">
    <property type="term" value="P:DNA-templated transcription"/>
    <property type="evidence" value="ECO:0007669"/>
    <property type="project" value="InterPro"/>
</dbReference>
<organism evidence="5 6">
    <name type="scientific">Daldinia eschscholtzii</name>
    <dbReference type="NCBI Taxonomy" id="292717"/>
    <lineage>
        <taxon>Eukaryota</taxon>
        <taxon>Fungi</taxon>
        <taxon>Dikarya</taxon>
        <taxon>Ascomycota</taxon>
        <taxon>Pezizomycotina</taxon>
        <taxon>Sordariomycetes</taxon>
        <taxon>Xylariomycetidae</taxon>
        <taxon>Xylariales</taxon>
        <taxon>Hypoxylaceae</taxon>
        <taxon>Daldinia</taxon>
    </lineage>
</organism>
<dbReference type="PANTHER" id="PTHR31668">
    <property type="entry name" value="GLUCOSE TRANSPORT TRANSCRIPTION REGULATOR RGT1-RELATED-RELATED"/>
    <property type="match status" value="1"/>
</dbReference>
<keyword evidence="2" id="KW-0539">Nucleus</keyword>
<dbReference type="Pfam" id="PF04082">
    <property type="entry name" value="Fungal_trans"/>
    <property type="match status" value="1"/>
</dbReference>
<comment type="caution">
    <text evidence="5">The sequence shown here is derived from an EMBL/GenBank/DDBJ whole genome shotgun (WGS) entry which is preliminary data.</text>
</comment>
<evidence type="ECO:0000256" key="3">
    <source>
        <dbReference type="SAM" id="MobiDB-lite"/>
    </source>
</evidence>
<dbReference type="GO" id="GO:0003677">
    <property type="term" value="F:DNA binding"/>
    <property type="evidence" value="ECO:0007669"/>
    <property type="project" value="InterPro"/>
</dbReference>
<dbReference type="SUPFAM" id="SSF57701">
    <property type="entry name" value="Zn2/Cys6 DNA-binding domain"/>
    <property type="match status" value="1"/>
</dbReference>
<dbReference type="InterPro" id="IPR036864">
    <property type="entry name" value="Zn2-C6_fun-type_DNA-bd_sf"/>
</dbReference>
<dbReference type="PROSITE" id="PS50048">
    <property type="entry name" value="ZN2_CY6_FUNGAL_2"/>
    <property type="match status" value="1"/>
</dbReference>
<evidence type="ECO:0000313" key="6">
    <source>
        <dbReference type="Proteomes" id="UP001369815"/>
    </source>
</evidence>
<keyword evidence="1" id="KW-0479">Metal-binding</keyword>
<gene>
    <name evidence="5" type="ORF">Daesc_006251</name>
</gene>
<reference evidence="5 6" key="1">
    <citation type="journal article" date="2024" name="Front Chem Biol">
        <title>Unveiling the potential of Daldinia eschscholtzii MFLUCC 19-0629 through bioactivity and bioinformatics studies for enhanced sustainable agriculture production.</title>
        <authorList>
            <person name="Brooks S."/>
            <person name="Weaver J.A."/>
            <person name="Klomchit A."/>
            <person name="Alharthi S.A."/>
            <person name="Onlamun T."/>
            <person name="Nurani R."/>
            <person name="Vong T.K."/>
            <person name="Alberti F."/>
            <person name="Greco C."/>
        </authorList>
    </citation>
    <scope>NUCLEOTIDE SEQUENCE [LARGE SCALE GENOMIC DNA]</scope>
    <source>
        <strain evidence="5">MFLUCC 19-0629</strain>
    </source>
</reference>
<accession>A0AAX6MG94</accession>